<dbReference type="SUPFAM" id="SSF53335">
    <property type="entry name" value="S-adenosyl-L-methionine-dependent methyltransferases"/>
    <property type="match status" value="1"/>
</dbReference>
<proteinExistence type="predicted"/>
<dbReference type="EMBL" id="ML987200">
    <property type="protein sequence ID" value="KAF2245275.1"/>
    <property type="molecule type" value="Genomic_DNA"/>
</dbReference>
<accession>A0A6A6I428</accession>
<dbReference type="Proteomes" id="UP000800094">
    <property type="component" value="Unassembled WGS sequence"/>
</dbReference>
<dbReference type="PANTHER" id="PTHR39290:SF6">
    <property type="entry name" value="S-ADENOSYL-L-METHIONINE-DEPENDENT METHYLTRANSFERASES SUPERFAMILY PROTEIN"/>
    <property type="match status" value="1"/>
</dbReference>
<dbReference type="RefSeq" id="XP_033680279.1">
    <property type="nucleotide sequence ID" value="XM_033829624.1"/>
</dbReference>
<evidence type="ECO:0008006" key="3">
    <source>
        <dbReference type="Google" id="ProtNLM"/>
    </source>
</evidence>
<organism evidence="1 2">
    <name type="scientific">Trematosphaeria pertusa</name>
    <dbReference type="NCBI Taxonomy" id="390896"/>
    <lineage>
        <taxon>Eukaryota</taxon>
        <taxon>Fungi</taxon>
        <taxon>Dikarya</taxon>
        <taxon>Ascomycota</taxon>
        <taxon>Pezizomycotina</taxon>
        <taxon>Dothideomycetes</taxon>
        <taxon>Pleosporomycetidae</taxon>
        <taxon>Pleosporales</taxon>
        <taxon>Massarineae</taxon>
        <taxon>Trematosphaeriaceae</taxon>
        <taxon>Trematosphaeria</taxon>
    </lineage>
</organism>
<name>A0A6A6I428_9PLEO</name>
<gene>
    <name evidence="1" type="ORF">BU26DRAFT_521782</name>
</gene>
<evidence type="ECO:0000313" key="2">
    <source>
        <dbReference type="Proteomes" id="UP000800094"/>
    </source>
</evidence>
<sequence>MALKNFNPDKFLQEWSDEKYVPSQHNGKTFEECIRAAFNIPENDTYVYRAQGETTLAITQKAINGKRAHGLHNWYHDEHGKPIDQPHPSPEEISAYTSLFSPSTSPPKALKAFAANAKSNTLRASISTHLLSRFHYSTPTPSSSTSLLPSRKPARQHTNPALSLWTHACHELEWAGPWPATTYTTHAHHLLPIFYHHFGCAVPSYAALHVLAALAQPPKPSKQPVRPILDIGSGGGYWTLLLRRFPLPQGAQWKPLDVRAVDSGASTYRVRWVADTVVLDGVRYLEQNAGGRGCVLLLVYPPATGGFTEKVLRAFEGDAVVVAGTQNGNGFTAFRDQGVDEWVEGNLAEFGLTLRMPLPSFAGKDEALFVFQRKKE</sequence>
<dbReference type="OrthoDB" id="5411518at2759"/>
<dbReference type="PANTHER" id="PTHR39290">
    <property type="entry name" value="C3H1-TYPE DOMAIN-CONTAINING PROTEIN-RELATED"/>
    <property type="match status" value="1"/>
</dbReference>
<dbReference type="InterPro" id="IPR029063">
    <property type="entry name" value="SAM-dependent_MTases_sf"/>
</dbReference>
<reference evidence="1" key="1">
    <citation type="journal article" date="2020" name="Stud. Mycol.">
        <title>101 Dothideomycetes genomes: a test case for predicting lifestyles and emergence of pathogens.</title>
        <authorList>
            <person name="Haridas S."/>
            <person name="Albert R."/>
            <person name="Binder M."/>
            <person name="Bloem J."/>
            <person name="Labutti K."/>
            <person name="Salamov A."/>
            <person name="Andreopoulos B."/>
            <person name="Baker S."/>
            <person name="Barry K."/>
            <person name="Bills G."/>
            <person name="Bluhm B."/>
            <person name="Cannon C."/>
            <person name="Castanera R."/>
            <person name="Culley D."/>
            <person name="Daum C."/>
            <person name="Ezra D."/>
            <person name="Gonzalez J."/>
            <person name="Henrissat B."/>
            <person name="Kuo A."/>
            <person name="Liang C."/>
            <person name="Lipzen A."/>
            <person name="Lutzoni F."/>
            <person name="Magnuson J."/>
            <person name="Mondo S."/>
            <person name="Nolan M."/>
            <person name="Ohm R."/>
            <person name="Pangilinan J."/>
            <person name="Park H.-J."/>
            <person name="Ramirez L."/>
            <person name="Alfaro M."/>
            <person name="Sun H."/>
            <person name="Tritt A."/>
            <person name="Yoshinaga Y."/>
            <person name="Zwiers L.-H."/>
            <person name="Turgeon B."/>
            <person name="Goodwin S."/>
            <person name="Spatafora J."/>
            <person name="Crous P."/>
            <person name="Grigoriev I."/>
        </authorList>
    </citation>
    <scope>NUCLEOTIDE SEQUENCE</scope>
    <source>
        <strain evidence="1">CBS 122368</strain>
    </source>
</reference>
<dbReference type="GeneID" id="54582954"/>
<keyword evidence="2" id="KW-1185">Reference proteome</keyword>
<dbReference type="AlphaFoldDB" id="A0A6A6I428"/>
<evidence type="ECO:0000313" key="1">
    <source>
        <dbReference type="EMBL" id="KAF2245275.1"/>
    </source>
</evidence>
<protein>
    <recommendedName>
        <fullName evidence="3">S-adenosyl-L-methionine-dependent methyltransferase</fullName>
    </recommendedName>
</protein>